<accession>A0A8B8BDC9</accession>
<evidence type="ECO:0000313" key="4">
    <source>
        <dbReference type="Proteomes" id="UP000694844"/>
    </source>
</evidence>
<dbReference type="Proteomes" id="UP000694844">
    <property type="component" value="Chromosome 8"/>
</dbReference>
<evidence type="ECO:0000256" key="3">
    <source>
        <dbReference type="SAM" id="SignalP"/>
    </source>
</evidence>
<feature type="transmembrane region" description="Helical" evidence="2">
    <location>
        <begin position="266"/>
        <end position="286"/>
    </location>
</feature>
<evidence type="ECO:0000256" key="2">
    <source>
        <dbReference type="SAM" id="Phobius"/>
    </source>
</evidence>
<evidence type="ECO:0000313" key="5">
    <source>
        <dbReference type="RefSeq" id="XP_022301407.1"/>
    </source>
</evidence>
<proteinExistence type="predicted"/>
<dbReference type="InterPro" id="IPR040346">
    <property type="entry name" value="GEX1/Brambleberry"/>
</dbReference>
<sequence>MYVCGGLVAIFPSLWLVILCVLSHVYSQVGFSEVDKTQYEAGRAQLELLQSQSQLPKYGKCWTNTLSSMQEGCGHLTDVMQSRLALAYLNCFLLVQGRDTYFCDDSMSTRECLLDITESDRSSLATFFTHTQNICYFLQSQVWHKNTQATISRLSQVSDEVAENLAATTDLQREALRNQEVIMQQSVNLSRIINMSSENLHQMISDFRKTTDEQRLLINDIFDKIGNLQKTMLGEFSGFYSIVYYTLSILLSYLVTSTPRTSGARFWMFGIVTLNIMVERFVIYLYTSGCMGVSDTEEAAYGWHSFCRKVSAGLALIILVIHAVRYRDLTALNNELLRDIKAELFHLRGKWTNSHLPGDELDHLPFLPEDQALTSASHQTTSSIDQLHTFVTERDMGDNDSDYSDSALSSSSDMSGSGESSDVTYRPNRRDIVRGDNSSDSHSHAGSSGIEEEELEFLRNEKLWEIQNWSQTGFYTRDSGNGCSVVSSPSPGSSMPRYNMRPRSHTQLTNPALREESPRTFRHQVKNLERLAKENSLALRESLRRMFANSSYSIEKRN</sequence>
<feature type="compositionally biased region" description="Low complexity" evidence="1">
    <location>
        <begin position="404"/>
        <end position="422"/>
    </location>
</feature>
<gene>
    <name evidence="5" type="primary">LOC111109533</name>
</gene>
<dbReference type="KEGG" id="cvn:111109533"/>
<dbReference type="PANTHER" id="PTHR33538:SF2">
    <property type="entry name" value="PROTEIN GAMETE EXPRESSED 1"/>
    <property type="match status" value="1"/>
</dbReference>
<protein>
    <submittedName>
        <fullName evidence="5">Uncharacterized protein LOC111109533</fullName>
    </submittedName>
</protein>
<keyword evidence="2" id="KW-0472">Membrane</keyword>
<feature type="compositionally biased region" description="Basic and acidic residues" evidence="1">
    <location>
        <begin position="428"/>
        <end position="443"/>
    </location>
</feature>
<reference evidence="5" key="1">
    <citation type="submission" date="2025-08" db="UniProtKB">
        <authorList>
            <consortium name="RefSeq"/>
        </authorList>
    </citation>
    <scope>IDENTIFICATION</scope>
    <source>
        <tissue evidence="5">Whole sample</tissue>
    </source>
</reference>
<feature type="chain" id="PRO_5034304138" evidence="3">
    <location>
        <begin position="28"/>
        <end position="558"/>
    </location>
</feature>
<keyword evidence="4" id="KW-1185">Reference proteome</keyword>
<feature type="transmembrane region" description="Helical" evidence="2">
    <location>
        <begin position="306"/>
        <end position="324"/>
    </location>
</feature>
<organism evidence="4 5">
    <name type="scientific">Crassostrea virginica</name>
    <name type="common">Eastern oyster</name>
    <dbReference type="NCBI Taxonomy" id="6565"/>
    <lineage>
        <taxon>Eukaryota</taxon>
        <taxon>Metazoa</taxon>
        <taxon>Spiralia</taxon>
        <taxon>Lophotrochozoa</taxon>
        <taxon>Mollusca</taxon>
        <taxon>Bivalvia</taxon>
        <taxon>Autobranchia</taxon>
        <taxon>Pteriomorphia</taxon>
        <taxon>Ostreida</taxon>
        <taxon>Ostreoidea</taxon>
        <taxon>Ostreidae</taxon>
        <taxon>Crassostrea</taxon>
    </lineage>
</organism>
<keyword evidence="2" id="KW-1133">Transmembrane helix</keyword>
<dbReference type="GeneID" id="111109533"/>
<feature type="transmembrane region" description="Helical" evidence="2">
    <location>
        <begin position="236"/>
        <end position="254"/>
    </location>
</feature>
<evidence type="ECO:0000256" key="1">
    <source>
        <dbReference type="SAM" id="MobiDB-lite"/>
    </source>
</evidence>
<dbReference type="AlphaFoldDB" id="A0A8B8BDC9"/>
<keyword evidence="3" id="KW-0732">Signal</keyword>
<keyword evidence="2" id="KW-0812">Transmembrane</keyword>
<name>A0A8B8BDC9_CRAVI</name>
<feature type="signal peptide" evidence="3">
    <location>
        <begin position="1"/>
        <end position="27"/>
    </location>
</feature>
<dbReference type="OrthoDB" id="377549at2759"/>
<feature type="region of interest" description="Disordered" evidence="1">
    <location>
        <begin position="395"/>
        <end position="452"/>
    </location>
</feature>
<dbReference type="RefSeq" id="XP_022301407.1">
    <property type="nucleotide sequence ID" value="XM_022445699.1"/>
</dbReference>
<dbReference type="PANTHER" id="PTHR33538">
    <property type="entry name" value="PROTEIN GAMETE EXPRESSED 1"/>
    <property type="match status" value="1"/>
</dbReference>